<evidence type="ECO:0000256" key="1">
    <source>
        <dbReference type="SAM" id="MobiDB-lite"/>
    </source>
</evidence>
<dbReference type="VEuPathDB" id="CryptoDB:Cvel_19494"/>
<reference evidence="2" key="1">
    <citation type="submission" date="2014-11" db="EMBL/GenBank/DDBJ databases">
        <authorList>
            <person name="Otto D Thomas"/>
            <person name="Naeem Raeece"/>
        </authorList>
    </citation>
    <scope>NUCLEOTIDE SEQUENCE</scope>
</reference>
<evidence type="ECO:0000313" key="2">
    <source>
        <dbReference type="EMBL" id="CEM20890.1"/>
    </source>
</evidence>
<accession>A0A0G4FZ44</accession>
<feature type="region of interest" description="Disordered" evidence="1">
    <location>
        <begin position="1"/>
        <end position="79"/>
    </location>
</feature>
<dbReference type="PhylomeDB" id="A0A0G4FZ44"/>
<dbReference type="EMBL" id="CDMZ01000756">
    <property type="protein sequence ID" value="CEM20890.1"/>
    <property type="molecule type" value="Genomic_DNA"/>
</dbReference>
<dbReference type="AlphaFoldDB" id="A0A0G4FZ44"/>
<gene>
    <name evidence="2" type="ORF">Cvel_19494</name>
</gene>
<organism evidence="2">
    <name type="scientific">Chromera velia CCMP2878</name>
    <dbReference type="NCBI Taxonomy" id="1169474"/>
    <lineage>
        <taxon>Eukaryota</taxon>
        <taxon>Sar</taxon>
        <taxon>Alveolata</taxon>
        <taxon>Colpodellida</taxon>
        <taxon>Chromeraceae</taxon>
        <taxon>Chromera</taxon>
    </lineage>
</organism>
<name>A0A0G4FZ44_9ALVE</name>
<protein>
    <submittedName>
        <fullName evidence="2">Uncharacterized protein</fullName>
    </submittedName>
</protein>
<feature type="compositionally biased region" description="Basic and acidic residues" evidence="1">
    <location>
        <begin position="32"/>
        <end position="49"/>
    </location>
</feature>
<sequence>MSLSVPEGRDRLVMGAGAQSMPLNIGAQTRESSTKRDRVRSASSEEHDGGANSGFATLRSGEEEAGRRTPKRAVPLFRPASAGRGRKVLSAYRIHPPSVPMDGGRINYADLIDLPMYRQPRNSGLGGQRWQYSMDETRTIEAIMRQETTPREAREEVLSFLKDCSVEGDLDSLGLTELIYAMVVARQRLHGLLAEREEGQGKGEGHG</sequence>
<proteinExistence type="predicted"/>